<reference evidence="1 2" key="1">
    <citation type="submission" date="2017-08" db="EMBL/GenBank/DDBJ databases">
        <title>Infants hospitalized years apart are colonized by the same room-sourced microbial strains.</title>
        <authorList>
            <person name="Brooks B."/>
            <person name="Olm M.R."/>
            <person name="Firek B.A."/>
            <person name="Baker R."/>
            <person name="Thomas B.C."/>
            <person name="Morowitz M.J."/>
            <person name="Banfield J.F."/>
        </authorList>
    </citation>
    <scope>NUCLEOTIDE SEQUENCE [LARGE SCALE GENOMIC DNA]</scope>
    <source>
        <strain evidence="1">S2_005_003_R2_41</strain>
    </source>
</reference>
<dbReference type="InterPro" id="IPR044691">
    <property type="entry name" value="DCC1_Trx"/>
</dbReference>
<dbReference type="PANTHER" id="PTHR34290">
    <property type="entry name" value="SI:CH73-390P7.2"/>
    <property type="match status" value="1"/>
</dbReference>
<dbReference type="Pfam" id="PF04134">
    <property type="entry name" value="DCC1-like"/>
    <property type="match status" value="1"/>
</dbReference>
<name>A0A2W5Q8W2_VARPD</name>
<evidence type="ECO:0000313" key="2">
    <source>
        <dbReference type="Proteomes" id="UP000249135"/>
    </source>
</evidence>
<proteinExistence type="predicted"/>
<evidence type="ECO:0000313" key="1">
    <source>
        <dbReference type="EMBL" id="PZQ73846.1"/>
    </source>
</evidence>
<dbReference type="InterPro" id="IPR007263">
    <property type="entry name" value="DCC1-like"/>
</dbReference>
<sequence length="157" mass="16655">MDTHRLPVYPVTLYYDGSCRLCSGEMRNLRAHDTAGRLAFVDCSPEGFTGGPAPRAALMATLHAVDAAGRVYTGIESFRVAHAAIGLPIVSALLGLPGLSQAAARAYPVLARHRHRLPAWLVEPFLARAARRAARRAAACRDGACTLPGRPGSEGGR</sequence>
<protein>
    <submittedName>
        <fullName evidence="1">DUF393 domain-containing protein</fullName>
    </submittedName>
</protein>
<comment type="caution">
    <text evidence="1">The sequence shown here is derived from an EMBL/GenBank/DDBJ whole genome shotgun (WGS) entry which is preliminary data.</text>
</comment>
<organism evidence="1 2">
    <name type="scientific">Variovorax paradoxus</name>
    <dbReference type="NCBI Taxonomy" id="34073"/>
    <lineage>
        <taxon>Bacteria</taxon>
        <taxon>Pseudomonadati</taxon>
        <taxon>Pseudomonadota</taxon>
        <taxon>Betaproteobacteria</taxon>
        <taxon>Burkholderiales</taxon>
        <taxon>Comamonadaceae</taxon>
        <taxon>Variovorax</taxon>
    </lineage>
</organism>
<dbReference type="EMBL" id="QFPP01000162">
    <property type="protein sequence ID" value="PZQ73846.1"/>
    <property type="molecule type" value="Genomic_DNA"/>
</dbReference>
<dbReference type="Proteomes" id="UP000249135">
    <property type="component" value="Unassembled WGS sequence"/>
</dbReference>
<dbReference type="GO" id="GO:0015035">
    <property type="term" value="F:protein-disulfide reductase activity"/>
    <property type="evidence" value="ECO:0007669"/>
    <property type="project" value="InterPro"/>
</dbReference>
<dbReference type="AlphaFoldDB" id="A0A2W5Q8W2"/>
<accession>A0A2W5Q8W2</accession>
<gene>
    <name evidence="1" type="ORF">DI563_13785</name>
</gene>
<dbReference type="PANTHER" id="PTHR34290:SF2">
    <property type="entry name" value="OS04G0668800 PROTEIN"/>
    <property type="match status" value="1"/>
</dbReference>